<name>A0A6S7BP73_9BURK</name>
<protein>
    <submittedName>
        <fullName evidence="1">Uncharacterized protein</fullName>
    </submittedName>
</protein>
<dbReference type="AlphaFoldDB" id="A0A6S7BP73"/>
<reference evidence="1 2" key="1">
    <citation type="submission" date="2020-04" db="EMBL/GenBank/DDBJ databases">
        <authorList>
            <person name="De Canck E."/>
        </authorList>
    </citation>
    <scope>NUCLEOTIDE SEQUENCE [LARGE SCALE GENOMIC DNA]</scope>
    <source>
        <strain evidence="1 2">LMG 28138</strain>
    </source>
</reference>
<accession>A0A6S7BP73</accession>
<organism evidence="1 2">
    <name type="scientific">Pararobbsia alpina</name>
    <dbReference type="NCBI Taxonomy" id="621374"/>
    <lineage>
        <taxon>Bacteria</taxon>
        <taxon>Pseudomonadati</taxon>
        <taxon>Pseudomonadota</taxon>
        <taxon>Betaproteobacteria</taxon>
        <taxon>Burkholderiales</taxon>
        <taxon>Burkholderiaceae</taxon>
        <taxon>Pararobbsia</taxon>
    </lineage>
</organism>
<proteinExistence type="predicted"/>
<dbReference type="RefSeq" id="WP_175108484.1">
    <property type="nucleotide sequence ID" value="NZ_CADIKM010000125.1"/>
</dbReference>
<sequence>MAREPLFVLNRMIVVLLPKTPMIEWVNRIFSDVADPVTFEQAREDPSAFLIPVRLDEFDTPGVRWMRRNWSVLFDRMLKDWCQDESLWPRTRTRKMFDQWCEIREHSVVLDCVDDPLEYGDED</sequence>
<gene>
    <name evidence="1" type="ORF">LMG28138_06023</name>
</gene>
<dbReference type="Proteomes" id="UP000494115">
    <property type="component" value="Unassembled WGS sequence"/>
</dbReference>
<keyword evidence="2" id="KW-1185">Reference proteome</keyword>
<evidence type="ECO:0000313" key="1">
    <source>
        <dbReference type="EMBL" id="CAB3808239.1"/>
    </source>
</evidence>
<dbReference type="EMBL" id="CADIKM010000125">
    <property type="protein sequence ID" value="CAB3808239.1"/>
    <property type="molecule type" value="Genomic_DNA"/>
</dbReference>
<evidence type="ECO:0000313" key="2">
    <source>
        <dbReference type="Proteomes" id="UP000494115"/>
    </source>
</evidence>